<dbReference type="PANTHER" id="PTHR12526">
    <property type="entry name" value="GLYCOSYLTRANSFERASE"/>
    <property type="match status" value="1"/>
</dbReference>
<keyword evidence="3" id="KW-1185">Reference proteome</keyword>
<proteinExistence type="predicted"/>
<dbReference type="PANTHER" id="PTHR12526:SF630">
    <property type="entry name" value="GLYCOSYLTRANSFERASE"/>
    <property type="match status" value="1"/>
</dbReference>
<dbReference type="Proteomes" id="UP001501523">
    <property type="component" value="Unassembled WGS sequence"/>
</dbReference>
<dbReference type="EMBL" id="BAAAEU010000004">
    <property type="protein sequence ID" value="GAA0708241.1"/>
    <property type="molecule type" value="Genomic_DNA"/>
</dbReference>
<protein>
    <recommendedName>
        <fullName evidence="1">Glycosyl transferase family 1 domain-containing protein</fullName>
    </recommendedName>
</protein>
<dbReference type="SUPFAM" id="SSF53756">
    <property type="entry name" value="UDP-Glycosyltransferase/glycogen phosphorylase"/>
    <property type="match status" value="1"/>
</dbReference>
<feature type="domain" description="Glycosyl transferase family 1" evidence="1">
    <location>
        <begin position="76"/>
        <end position="250"/>
    </location>
</feature>
<evidence type="ECO:0000313" key="2">
    <source>
        <dbReference type="EMBL" id="GAA0708241.1"/>
    </source>
</evidence>
<evidence type="ECO:0000313" key="3">
    <source>
        <dbReference type="Proteomes" id="UP001501523"/>
    </source>
</evidence>
<reference evidence="2 3" key="1">
    <citation type="journal article" date="2019" name="Int. J. Syst. Evol. Microbiol.">
        <title>The Global Catalogue of Microorganisms (GCM) 10K type strain sequencing project: providing services to taxonomists for standard genome sequencing and annotation.</title>
        <authorList>
            <consortium name="The Broad Institute Genomics Platform"/>
            <consortium name="The Broad Institute Genome Sequencing Center for Infectious Disease"/>
            <person name="Wu L."/>
            <person name="Ma J."/>
        </authorList>
    </citation>
    <scope>NUCLEOTIDE SEQUENCE [LARGE SCALE GENOMIC DNA]</scope>
    <source>
        <strain evidence="2 3">JCM 15421</strain>
    </source>
</reference>
<sequence length="274" mass="30055">MHFLQKSNGPVVVSLYGVDASAALSDPVIVQRYRQLFARGSVFVVLSEVVRQRLVDIGCGNDKIRIINLPAGIEHYPFRSREFDGTTRFLIVARFVEKKGHAVLLRAFREVVDAGRRVHLTMMGYGPSGWLEEMVRALELEHHTTLINNGLSPNFVSLFNRLLSEHDVFLAPSTTASNGDDEGGPALTMVAAQAAGVPVIATPFVGAELSLIPGETGLYCEQDDAGSLADRMLELCAQPVLWKKFGENGSRLVHREFSRDGYAQALLGLYAELT</sequence>
<organism evidence="2 3">
    <name type="scientific">Dokdonella soli</name>
    <dbReference type="NCBI Taxonomy" id="529810"/>
    <lineage>
        <taxon>Bacteria</taxon>
        <taxon>Pseudomonadati</taxon>
        <taxon>Pseudomonadota</taxon>
        <taxon>Gammaproteobacteria</taxon>
        <taxon>Lysobacterales</taxon>
        <taxon>Rhodanobacteraceae</taxon>
        <taxon>Dokdonella</taxon>
    </lineage>
</organism>
<gene>
    <name evidence="2" type="ORF">GCM10009105_07650</name>
</gene>
<evidence type="ECO:0000259" key="1">
    <source>
        <dbReference type="Pfam" id="PF00534"/>
    </source>
</evidence>
<accession>A0ABN1ID59</accession>
<dbReference type="InterPro" id="IPR001296">
    <property type="entry name" value="Glyco_trans_1"/>
</dbReference>
<name>A0ABN1ID59_9GAMM</name>
<dbReference type="Gene3D" id="3.40.50.2000">
    <property type="entry name" value="Glycogen Phosphorylase B"/>
    <property type="match status" value="2"/>
</dbReference>
<dbReference type="Pfam" id="PF00534">
    <property type="entry name" value="Glycos_transf_1"/>
    <property type="match status" value="1"/>
</dbReference>
<comment type="caution">
    <text evidence="2">The sequence shown here is derived from an EMBL/GenBank/DDBJ whole genome shotgun (WGS) entry which is preliminary data.</text>
</comment>